<reference evidence="3" key="2">
    <citation type="journal article" date="2021" name="PeerJ">
        <title>Extensive microbial diversity within the chicken gut microbiome revealed by metagenomics and culture.</title>
        <authorList>
            <person name="Gilroy R."/>
            <person name="Ravi A."/>
            <person name="Getino M."/>
            <person name="Pursley I."/>
            <person name="Horton D.L."/>
            <person name="Alikhan N.F."/>
            <person name="Baker D."/>
            <person name="Gharbi K."/>
            <person name="Hall N."/>
            <person name="Watson M."/>
            <person name="Adriaenssens E.M."/>
            <person name="Foster-Nyarko E."/>
            <person name="Jarju S."/>
            <person name="Secka A."/>
            <person name="Antonio M."/>
            <person name="Oren A."/>
            <person name="Chaudhuri R.R."/>
            <person name="La Ragione R."/>
            <person name="Hildebrand F."/>
            <person name="Pallen M.J."/>
        </authorList>
    </citation>
    <scope>NUCLEOTIDE SEQUENCE</scope>
    <source>
        <strain evidence="3">CHK176-22527</strain>
    </source>
</reference>
<keyword evidence="2" id="KW-0472">Membrane</keyword>
<organism evidence="3 4">
    <name type="scientific">Candidatus Allocopromorpha excrementavium</name>
    <dbReference type="NCBI Taxonomy" id="2840741"/>
    <lineage>
        <taxon>Bacteria</taxon>
        <taxon>Bacillati</taxon>
        <taxon>Bacillota</taxon>
        <taxon>Clostridia</taxon>
        <taxon>Eubacteriales</taxon>
        <taxon>Eubacteriaceae</taxon>
        <taxon>Eubacteriaceae incertae sedis</taxon>
        <taxon>Candidatus Allocopromorpha</taxon>
    </lineage>
</organism>
<gene>
    <name evidence="3" type="ORF">IAD12_00880</name>
</gene>
<evidence type="ECO:0000256" key="2">
    <source>
        <dbReference type="SAM" id="Phobius"/>
    </source>
</evidence>
<evidence type="ECO:0000313" key="3">
    <source>
        <dbReference type="EMBL" id="HIT98794.1"/>
    </source>
</evidence>
<feature type="compositionally biased region" description="Basic and acidic residues" evidence="1">
    <location>
        <begin position="106"/>
        <end position="131"/>
    </location>
</feature>
<feature type="transmembrane region" description="Helical" evidence="2">
    <location>
        <begin position="51"/>
        <end position="75"/>
    </location>
</feature>
<reference evidence="3" key="1">
    <citation type="submission" date="2020-10" db="EMBL/GenBank/DDBJ databases">
        <authorList>
            <person name="Gilroy R."/>
        </authorList>
    </citation>
    <scope>NUCLEOTIDE SEQUENCE</scope>
    <source>
        <strain evidence="3">CHK176-22527</strain>
    </source>
</reference>
<name>A0A9D1KUU5_9FIRM</name>
<dbReference type="Proteomes" id="UP000824159">
    <property type="component" value="Unassembled WGS sequence"/>
</dbReference>
<comment type="caution">
    <text evidence="3">The sequence shown here is derived from an EMBL/GenBank/DDBJ whole genome shotgun (WGS) entry which is preliminary data.</text>
</comment>
<feature type="region of interest" description="Disordered" evidence="1">
    <location>
        <begin position="106"/>
        <end position="144"/>
    </location>
</feature>
<feature type="transmembrane region" description="Helical" evidence="2">
    <location>
        <begin position="12"/>
        <end position="31"/>
    </location>
</feature>
<dbReference type="AlphaFoldDB" id="A0A9D1KUU5"/>
<accession>A0A9D1KUU5</accession>
<sequence length="144" mass="16721">MKQKNKKINIVSVILYIISALFLIYGIYMLIYSINYVRLYDIAYISVQDSIQYVATSCMTYFGFAAIIFASAHLIRLLCGKPSDRKEALKHDFSFLDEIIVEKPEEKSANQEAQKKYSEDEERQTEKEPEKISSSMIKDILEKK</sequence>
<protein>
    <submittedName>
        <fullName evidence="3">Uncharacterized protein</fullName>
    </submittedName>
</protein>
<evidence type="ECO:0000313" key="4">
    <source>
        <dbReference type="Proteomes" id="UP000824159"/>
    </source>
</evidence>
<dbReference type="EMBL" id="DVLX01000011">
    <property type="protein sequence ID" value="HIT98794.1"/>
    <property type="molecule type" value="Genomic_DNA"/>
</dbReference>
<evidence type="ECO:0000256" key="1">
    <source>
        <dbReference type="SAM" id="MobiDB-lite"/>
    </source>
</evidence>
<proteinExistence type="predicted"/>
<keyword evidence="2" id="KW-1133">Transmembrane helix</keyword>
<keyword evidence="2" id="KW-0812">Transmembrane</keyword>